<dbReference type="PROSITE" id="PS51078">
    <property type="entry name" value="ICLR_ED"/>
    <property type="match status" value="1"/>
</dbReference>
<dbReference type="InterPro" id="IPR014757">
    <property type="entry name" value="Tscrpt_reg_IclR_C"/>
</dbReference>
<keyword evidence="7" id="KW-1185">Reference proteome</keyword>
<dbReference type="SUPFAM" id="SSF46785">
    <property type="entry name" value="Winged helix' DNA-binding domain"/>
    <property type="match status" value="1"/>
</dbReference>
<evidence type="ECO:0000256" key="2">
    <source>
        <dbReference type="ARBA" id="ARBA00023125"/>
    </source>
</evidence>
<evidence type="ECO:0000259" key="5">
    <source>
        <dbReference type="PROSITE" id="PS51078"/>
    </source>
</evidence>
<comment type="caution">
    <text evidence="6">The sequence shown here is derived from an EMBL/GenBank/DDBJ whole genome shotgun (WGS) entry which is preliminary data.</text>
</comment>
<dbReference type="SUPFAM" id="SSF55781">
    <property type="entry name" value="GAF domain-like"/>
    <property type="match status" value="1"/>
</dbReference>
<keyword evidence="1" id="KW-0805">Transcription regulation</keyword>
<dbReference type="InterPro" id="IPR029016">
    <property type="entry name" value="GAF-like_dom_sf"/>
</dbReference>
<organism evidence="6 7">
    <name type="scientific">Nocardioides eburneus</name>
    <dbReference type="NCBI Taxonomy" id="3231482"/>
    <lineage>
        <taxon>Bacteria</taxon>
        <taxon>Bacillati</taxon>
        <taxon>Actinomycetota</taxon>
        <taxon>Actinomycetes</taxon>
        <taxon>Propionibacteriales</taxon>
        <taxon>Nocardioidaceae</taxon>
        <taxon>Nocardioides</taxon>
    </lineage>
</organism>
<name>A0ABV3SZ34_9ACTN</name>
<evidence type="ECO:0000256" key="3">
    <source>
        <dbReference type="ARBA" id="ARBA00023163"/>
    </source>
</evidence>
<accession>A0ABV3SZ34</accession>
<dbReference type="Proteomes" id="UP001556631">
    <property type="component" value="Unassembled WGS sequence"/>
</dbReference>
<protein>
    <submittedName>
        <fullName evidence="6">IclR family transcriptional regulator</fullName>
    </submittedName>
</protein>
<dbReference type="InterPro" id="IPR036388">
    <property type="entry name" value="WH-like_DNA-bd_sf"/>
</dbReference>
<proteinExistence type="predicted"/>
<dbReference type="PANTHER" id="PTHR30136">
    <property type="entry name" value="HELIX-TURN-HELIX TRANSCRIPTIONAL REGULATOR, ICLR FAMILY"/>
    <property type="match status" value="1"/>
</dbReference>
<keyword evidence="2" id="KW-0238">DNA-binding</keyword>
<feature type="domain" description="IclR-ED" evidence="5">
    <location>
        <begin position="72"/>
        <end position="227"/>
    </location>
</feature>
<dbReference type="Gene3D" id="3.30.450.40">
    <property type="match status" value="2"/>
</dbReference>
<evidence type="ECO:0000259" key="4">
    <source>
        <dbReference type="PROSITE" id="PS51077"/>
    </source>
</evidence>
<gene>
    <name evidence="6" type="ORF">AB3X52_06540</name>
</gene>
<dbReference type="InterPro" id="IPR050707">
    <property type="entry name" value="HTH_MetabolicPath_Reg"/>
</dbReference>
<dbReference type="PANTHER" id="PTHR30136:SF24">
    <property type="entry name" value="HTH-TYPE TRANSCRIPTIONAL REPRESSOR ALLR"/>
    <property type="match status" value="1"/>
</dbReference>
<reference evidence="6 7" key="1">
    <citation type="submission" date="2024-07" db="EMBL/GenBank/DDBJ databases">
        <authorList>
            <person name="Lee S."/>
            <person name="Kang M."/>
        </authorList>
    </citation>
    <scope>NUCLEOTIDE SEQUENCE [LARGE SCALE GENOMIC DNA]</scope>
    <source>
        <strain evidence="6 7">DS6</strain>
    </source>
</reference>
<dbReference type="PROSITE" id="PS51077">
    <property type="entry name" value="HTH_ICLR"/>
    <property type="match status" value="1"/>
</dbReference>
<dbReference type="InterPro" id="IPR005471">
    <property type="entry name" value="Tscrpt_reg_IclR_N"/>
</dbReference>
<dbReference type="InterPro" id="IPR036390">
    <property type="entry name" value="WH_DNA-bd_sf"/>
</dbReference>
<evidence type="ECO:0000313" key="7">
    <source>
        <dbReference type="Proteomes" id="UP001556631"/>
    </source>
</evidence>
<dbReference type="RefSeq" id="WP_367992485.1">
    <property type="nucleotide sequence ID" value="NZ_JBFPJR010000008.1"/>
</dbReference>
<dbReference type="EMBL" id="JBFPJR010000008">
    <property type="protein sequence ID" value="MEX0427270.1"/>
    <property type="molecule type" value="Genomic_DNA"/>
</dbReference>
<evidence type="ECO:0000256" key="1">
    <source>
        <dbReference type="ARBA" id="ARBA00023015"/>
    </source>
</evidence>
<dbReference type="Gene3D" id="1.10.10.10">
    <property type="entry name" value="Winged helix-like DNA-binding domain superfamily/Winged helix DNA-binding domain"/>
    <property type="match status" value="1"/>
</dbReference>
<keyword evidence="3" id="KW-0804">Transcription</keyword>
<feature type="domain" description="HTH iclR-type" evidence="4">
    <location>
        <begin position="10"/>
        <end position="71"/>
    </location>
</feature>
<evidence type="ECO:0000313" key="6">
    <source>
        <dbReference type="EMBL" id="MEX0427270.1"/>
    </source>
</evidence>
<dbReference type="SMART" id="SM00346">
    <property type="entry name" value="HTH_ICLR"/>
    <property type="match status" value="1"/>
</dbReference>
<dbReference type="Pfam" id="PF09339">
    <property type="entry name" value="HTH_IclR"/>
    <property type="match status" value="1"/>
</dbReference>
<sequence length="227" mass="23239">MSATRPAPGTQTLARGLRALELVASASEGMAIQELADELGIHRSIASRLLATLGDFKLVARGTDGRYRIGSGLAALASGIQATLRATADPILRDLAEEAGATVTLLVAEGDEAVALSVVSPARAQYHLAFKTGGRHPISRASGGVALQAAMPPTPGEATRVTEARERGYARTMGEVEPGAYGVSVPVPQVAGMPTACLNLITHRAEIADAAAPALMRAAARLADALS</sequence>